<evidence type="ECO:0000256" key="4">
    <source>
        <dbReference type="ARBA" id="ARBA00022692"/>
    </source>
</evidence>
<keyword evidence="3 10" id="KW-0813">Transport</keyword>
<comment type="similarity">
    <text evidence="2 10">Belongs to the major facilitator superfamily. Sugar transporter (TC 2.A.1.1) family.</text>
</comment>
<feature type="transmembrane region" description="Helical" evidence="11">
    <location>
        <begin position="412"/>
        <end position="433"/>
    </location>
</feature>
<dbReference type="InterPro" id="IPR003663">
    <property type="entry name" value="Sugar/inositol_transpt"/>
</dbReference>
<feature type="transmembrane region" description="Helical" evidence="11">
    <location>
        <begin position="193"/>
        <end position="210"/>
    </location>
</feature>
<dbReference type="PROSITE" id="PS50850">
    <property type="entry name" value="MFS"/>
    <property type="match status" value="1"/>
</dbReference>
<evidence type="ECO:0000256" key="10">
    <source>
        <dbReference type="RuleBase" id="RU003346"/>
    </source>
</evidence>
<feature type="domain" description="Major facilitator superfamily (MFS) profile" evidence="12">
    <location>
        <begin position="23"/>
        <end position="471"/>
    </location>
</feature>
<name>A0AAV9MT08_9EURO</name>
<dbReference type="Gene3D" id="1.20.1250.20">
    <property type="entry name" value="MFS general substrate transporter like domains"/>
    <property type="match status" value="2"/>
</dbReference>
<protein>
    <recommendedName>
        <fullName evidence="9">Quinate transporter</fullName>
    </recommendedName>
</protein>
<dbReference type="GeneID" id="89978686"/>
<evidence type="ECO:0000259" key="12">
    <source>
        <dbReference type="PROSITE" id="PS50850"/>
    </source>
</evidence>
<dbReference type="PRINTS" id="PR00171">
    <property type="entry name" value="SUGRTRNSPORT"/>
</dbReference>
<evidence type="ECO:0000256" key="9">
    <source>
        <dbReference type="ARBA" id="ARBA00043213"/>
    </source>
</evidence>
<evidence type="ECO:0000256" key="3">
    <source>
        <dbReference type="ARBA" id="ARBA00022448"/>
    </source>
</evidence>
<evidence type="ECO:0000256" key="6">
    <source>
        <dbReference type="ARBA" id="ARBA00022989"/>
    </source>
</evidence>
<feature type="transmembrane region" description="Helical" evidence="11">
    <location>
        <begin position="439"/>
        <end position="465"/>
    </location>
</feature>
<accession>A0AAV9MT08</accession>
<evidence type="ECO:0000256" key="7">
    <source>
        <dbReference type="ARBA" id="ARBA00023136"/>
    </source>
</evidence>
<evidence type="ECO:0000256" key="2">
    <source>
        <dbReference type="ARBA" id="ARBA00010992"/>
    </source>
</evidence>
<proteinExistence type="inferred from homology"/>
<feature type="transmembrane region" description="Helical" evidence="11">
    <location>
        <begin position="98"/>
        <end position="116"/>
    </location>
</feature>
<keyword evidence="4 11" id="KW-0812">Transmembrane</keyword>
<keyword evidence="14" id="KW-1185">Reference proteome</keyword>
<dbReference type="Proteomes" id="UP001358417">
    <property type="component" value="Unassembled WGS sequence"/>
</dbReference>
<dbReference type="RefSeq" id="XP_064700408.1">
    <property type="nucleotide sequence ID" value="XM_064854065.1"/>
</dbReference>
<dbReference type="NCBIfam" id="TIGR00879">
    <property type="entry name" value="SP"/>
    <property type="match status" value="1"/>
</dbReference>
<evidence type="ECO:0000256" key="1">
    <source>
        <dbReference type="ARBA" id="ARBA00004141"/>
    </source>
</evidence>
<gene>
    <name evidence="13" type="ORF">LTR84_010529</name>
</gene>
<keyword evidence="5" id="KW-0672">Quinate metabolism</keyword>
<feature type="transmembrane region" description="Helical" evidence="11">
    <location>
        <begin position="20"/>
        <end position="47"/>
    </location>
</feature>
<dbReference type="Pfam" id="PF00083">
    <property type="entry name" value="Sugar_tr"/>
    <property type="match status" value="1"/>
</dbReference>
<dbReference type="EMBL" id="JAVRRD010000044">
    <property type="protein sequence ID" value="KAK5044755.1"/>
    <property type="molecule type" value="Genomic_DNA"/>
</dbReference>
<evidence type="ECO:0000256" key="11">
    <source>
        <dbReference type="SAM" id="Phobius"/>
    </source>
</evidence>
<evidence type="ECO:0000313" key="14">
    <source>
        <dbReference type="Proteomes" id="UP001358417"/>
    </source>
</evidence>
<feature type="transmembrane region" description="Helical" evidence="11">
    <location>
        <begin position="344"/>
        <end position="366"/>
    </location>
</feature>
<reference evidence="13 14" key="1">
    <citation type="submission" date="2023-08" db="EMBL/GenBank/DDBJ databases">
        <title>Black Yeasts Isolated from many extreme environments.</title>
        <authorList>
            <person name="Coleine C."/>
            <person name="Stajich J.E."/>
            <person name="Selbmann L."/>
        </authorList>
    </citation>
    <scope>NUCLEOTIDE SEQUENCE [LARGE SCALE GENOMIC DNA]</scope>
    <source>
        <strain evidence="13 14">CCFEE 5792</strain>
    </source>
</reference>
<dbReference type="InterPro" id="IPR036259">
    <property type="entry name" value="MFS_trans_sf"/>
</dbReference>
<comment type="function">
    <text evidence="8">Integral membrane transporter that imports quinic acid to be catabolized as a carbon source.</text>
</comment>
<keyword evidence="6 11" id="KW-1133">Transmembrane helix</keyword>
<comment type="subcellular location">
    <subcellularLocation>
        <location evidence="1">Membrane</location>
        <topology evidence="1">Multi-pass membrane protein</topology>
    </subcellularLocation>
</comment>
<keyword evidence="7 11" id="KW-0472">Membrane</keyword>
<dbReference type="GO" id="GO:0016020">
    <property type="term" value="C:membrane"/>
    <property type="evidence" value="ECO:0007669"/>
    <property type="project" value="UniProtKB-SubCell"/>
</dbReference>
<dbReference type="GO" id="GO:0005351">
    <property type="term" value="F:carbohydrate:proton symporter activity"/>
    <property type="evidence" value="ECO:0007669"/>
    <property type="project" value="TreeGrafter"/>
</dbReference>
<feature type="transmembrane region" description="Helical" evidence="11">
    <location>
        <begin position="290"/>
        <end position="309"/>
    </location>
</feature>
<feature type="transmembrane region" description="Helical" evidence="11">
    <location>
        <begin position="122"/>
        <end position="143"/>
    </location>
</feature>
<dbReference type="PANTHER" id="PTHR48022:SF34">
    <property type="entry name" value="MAJOR FACILITATOR SUPERFAMILY (MFS) PROFILE DOMAIN-CONTAINING PROTEIN-RELATED"/>
    <property type="match status" value="1"/>
</dbReference>
<feature type="transmembrane region" description="Helical" evidence="11">
    <location>
        <begin position="67"/>
        <end position="86"/>
    </location>
</feature>
<organism evidence="13 14">
    <name type="scientific">Exophiala bonariae</name>
    <dbReference type="NCBI Taxonomy" id="1690606"/>
    <lineage>
        <taxon>Eukaryota</taxon>
        <taxon>Fungi</taxon>
        <taxon>Dikarya</taxon>
        <taxon>Ascomycota</taxon>
        <taxon>Pezizomycotina</taxon>
        <taxon>Eurotiomycetes</taxon>
        <taxon>Chaetothyriomycetidae</taxon>
        <taxon>Chaetothyriales</taxon>
        <taxon>Herpotrichiellaceae</taxon>
        <taxon>Exophiala</taxon>
    </lineage>
</organism>
<sequence>MAERENDQQVHPPSIYNRRVYAAALTASFGGALFGFDNAFLGGTLALPAFRRQFHLEGVPQKQINDLSSNIVITFQAGCLLACFLATPIAETMGRRKAILIASTVFSVGAGLQLIGNLPSFYVGRFLTGLGVGPITVVAPIFLAEIAPATLRGRCIGFFEMMYQLGGLLGFWINYGASLHISREAGMQWRVPVSIQLPLVGLLFIGVIFLPETPRWLIKKDRIEEAEKTLSWIRKLPTEHQYLQNELTGIHAELRQELQQAGTANLSKRAYIRNLVRECMRPDMLRRISVGVITQLIGQLSGINGISVVGTSTGLFATGIYGVVKTITAFVAYYFIVDRFGRRTLLLVGCVIMTIALFTVGGYVQIARPTASDQAISSGGIAACAFIYIYVIGFVASFAGVPWILSSECVPLNIRATSATLGAAFQWLFNLVITKATPYMITSIGAGTFFFYGSCVVIGAIYVWFCVPETRGLPLEEISRAFGIELAPSNTQKETPKELNDVKELESV</sequence>
<feature type="transmembrane region" description="Helical" evidence="11">
    <location>
        <begin position="155"/>
        <end position="173"/>
    </location>
</feature>
<feature type="transmembrane region" description="Helical" evidence="11">
    <location>
        <begin position="378"/>
        <end position="405"/>
    </location>
</feature>
<dbReference type="AlphaFoldDB" id="A0AAV9MT08"/>
<evidence type="ECO:0000256" key="8">
    <source>
        <dbReference type="ARBA" id="ARBA00037560"/>
    </source>
</evidence>
<dbReference type="PANTHER" id="PTHR48022">
    <property type="entry name" value="PLASTIDIC GLUCOSE TRANSPORTER 4"/>
    <property type="match status" value="1"/>
</dbReference>
<comment type="caution">
    <text evidence="13">The sequence shown here is derived from an EMBL/GenBank/DDBJ whole genome shotgun (WGS) entry which is preliminary data.</text>
</comment>
<feature type="transmembrane region" description="Helical" evidence="11">
    <location>
        <begin position="315"/>
        <end position="337"/>
    </location>
</feature>
<dbReference type="InterPro" id="IPR005828">
    <property type="entry name" value="MFS_sugar_transport-like"/>
</dbReference>
<evidence type="ECO:0000313" key="13">
    <source>
        <dbReference type="EMBL" id="KAK5044755.1"/>
    </source>
</evidence>
<dbReference type="SUPFAM" id="SSF103473">
    <property type="entry name" value="MFS general substrate transporter"/>
    <property type="match status" value="1"/>
</dbReference>
<evidence type="ECO:0000256" key="5">
    <source>
        <dbReference type="ARBA" id="ARBA00022911"/>
    </source>
</evidence>
<dbReference type="InterPro" id="IPR050360">
    <property type="entry name" value="MFS_Sugar_Transporters"/>
</dbReference>
<dbReference type="InterPro" id="IPR020846">
    <property type="entry name" value="MFS_dom"/>
</dbReference>